<dbReference type="Proteomes" id="UP001465976">
    <property type="component" value="Unassembled WGS sequence"/>
</dbReference>
<keyword evidence="3" id="KW-1185">Reference proteome</keyword>
<dbReference type="InterPro" id="IPR036537">
    <property type="entry name" value="Adaptor_Cbl_N_dom_sf"/>
</dbReference>
<evidence type="ECO:0000313" key="3">
    <source>
        <dbReference type="Proteomes" id="UP001465976"/>
    </source>
</evidence>
<organism evidence="2 3">
    <name type="scientific">Marasmius crinis-equi</name>
    <dbReference type="NCBI Taxonomy" id="585013"/>
    <lineage>
        <taxon>Eukaryota</taxon>
        <taxon>Fungi</taxon>
        <taxon>Dikarya</taxon>
        <taxon>Basidiomycota</taxon>
        <taxon>Agaricomycotina</taxon>
        <taxon>Agaricomycetes</taxon>
        <taxon>Agaricomycetidae</taxon>
        <taxon>Agaricales</taxon>
        <taxon>Marasmiineae</taxon>
        <taxon>Marasmiaceae</taxon>
        <taxon>Marasmius</taxon>
    </lineage>
</organism>
<name>A0ABR3FJ99_9AGAR</name>
<sequence>MPRIKLKLSSRPSTSSALNHAKTLVNLAKESTASFPIPGLAILFATVSHILDTAQNVRANQEECILLATRSSEMVLSIRETMNAESGGLKNERLEANIAKFISELQKISSFMEKQITVSLKDRFLNSNKIEAAIKDHNTILDDAWKSFQACKMFIHSGTCSVINIQQQISAIRHQNESQASTDGDFRLLGKGDVFLGDLLQVYIDNNGDEIQEYEGKVHSQSMIVRRYQSSAEMNDYLKIARKVWHPAVEQVFGYSRPESNFIFSVIHGGKQRAVEYLASLSPVERFTETIRISLETVEAYNFLWQEGGFDGLDGSSSVLTLLLDDETKRTSVSCSNLRLHDSNGEVASRHLKKASRQQYFLSQESVPAELVESNVRPHLSQENQYRALKAVHHVLRSIKPVEIDLQKLKEAWATLITPRRYTGILSTSASDAVSIGDLGFWTRDREFVRVRNVRSEPELGSVCVNIPGWKQSWNSLEILDVARFNGKTRYTFPWRTRWTVPSIAFDDIEYVQETHRAAMWLLDNLTDLAVTYSVPVEQNLTLRLFTVTATGRCAWMTARQKKDALAEVSVKPTKIYCYHDAESSAFSAYWSPSEDFDSPEISASELYTTVGVFSNTLITPIFEYLSVTAIEGEALKQMSPCRSIDGSPRMAELVSETSEISESPRTQGTSRVFPGPNSHSVENLIFNKTTLDK</sequence>
<evidence type="ECO:0000313" key="2">
    <source>
        <dbReference type="EMBL" id="KAL0575443.1"/>
    </source>
</evidence>
<reference evidence="2 3" key="1">
    <citation type="submission" date="2024-02" db="EMBL/GenBank/DDBJ databases">
        <title>A draft genome for the cacao thread blight pathogen Marasmius crinis-equi.</title>
        <authorList>
            <person name="Cohen S.P."/>
            <person name="Baruah I.K."/>
            <person name="Amoako-Attah I."/>
            <person name="Bukari Y."/>
            <person name="Meinhardt L.W."/>
            <person name="Bailey B.A."/>
        </authorList>
    </citation>
    <scope>NUCLEOTIDE SEQUENCE [LARGE SCALE GENOMIC DNA]</scope>
    <source>
        <strain evidence="2 3">GH-76</strain>
    </source>
</reference>
<dbReference type="Gene3D" id="1.20.930.20">
    <property type="entry name" value="Adaptor protein Cbl, N-terminal domain"/>
    <property type="match status" value="1"/>
</dbReference>
<dbReference type="EMBL" id="JBAHYK010000304">
    <property type="protein sequence ID" value="KAL0575443.1"/>
    <property type="molecule type" value="Genomic_DNA"/>
</dbReference>
<feature type="region of interest" description="Disordered" evidence="1">
    <location>
        <begin position="657"/>
        <end position="680"/>
    </location>
</feature>
<dbReference type="InterPro" id="IPR059179">
    <property type="entry name" value="MLKL-like_MCAfunc"/>
</dbReference>
<evidence type="ECO:0008006" key="4">
    <source>
        <dbReference type="Google" id="ProtNLM"/>
    </source>
</evidence>
<feature type="compositionally biased region" description="Polar residues" evidence="1">
    <location>
        <begin position="657"/>
        <end position="671"/>
    </location>
</feature>
<proteinExistence type="predicted"/>
<evidence type="ECO:0000256" key="1">
    <source>
        <dbReference type="SAM" id="MobiDB-lite"/>
    </source>
</evidence>
<comment type="caution">
    <text evidence="2">The sequence shown here is derived from an EMBL/GenBank/DDBJ whole genome shotgun (WGS) entry which is preliminary data.</text>
</comment>
<accession>A0ABR3FJ99</accession>
<protein>
    <recommendedName>
        <fullName evidence="4">Fungal N-terminal domain-containing protein</fullName>
    </recommendedName>
</protein>
<gene>
    <name evidence="2" type="ORF">V5O48_006534</name>
</gene>
<dbReference type="CDD" id="cd21037">
    <property type="entry name" value="MLKL_NTD"/>
    <property type="match status" value="1"/>
</dbReference>